<organism evidence="9 10">
    <name type="scientific">Microcystis aeruginosa NIES-44</name>
    <dbReference type="NCBI Taxonomy" id="449439"/>
    <lineage>
        <taxon>Bacteria</taxon>
        <taxon>Bacillati</taxon>
        <taxon>Cyanobacteriota</taxon>
        <taxon>Cyanophyceae</taxon>
        <taxon>Oscillatoriophycideae</taxon>
        <taxon>Chroococcales</taxon>
        <taxon>Microcystaceae</taxon>
        <taxon>Microcystis</taxon>
    </lineage>
</organism>
<dbReference type="Gene3D" id="2.40.50.100">
    <property type="match status" value="2"/>
</dbReference>
<evidence type="ECO:0000313" key="9">
    <source>
        <dbReference type="EMBL" id="GAL93330.1"/>
    </source>
</evidence>
<dbReference type="InterPro" id="IPR058637">
    <property type="entry name" value="YknX-like_C"/>
</dbReference>
<proteinExistence type="inferred from homology"/>
<evidence type="ECO:0000256" key="1">
    <source>
        <dbReference type="ARBA" id="ARBA00004196"/>
    </source>
</evidence>
<reference evidence="10" key="1">
    <citation type="journal article" date="2015" name="Genome">
        <title>Whole Genome Sequence of the Non-Microcystin-Producing Microcystis aeruginosa Strain NIES-44.</title>
        <authorList>
            <person name="Okano K."/>
            <person name="Miyata N."/>
            <person name="Ozaki Y."/>
        </authorList>
    </citation>
    <scope>NUCLEOTIDE SEQUENCE [LARGE SCALE GENOMIC DNA]</scope>
    <source>
        <strain evidence="10">NIES-44</strain>
    </source>
</reference>
<evidence type="ECO:0000313" key="10">
    <source>
        <dbReference type="Proteomes" id="UP000030321"/>
    </source>
</evidence>
<dbReference type="RefSeq" id="WP_045359032.1">
    <property type="nucleotide sequence ID" value="NZ_BBPA01000036.1"/>
</dbReference>
<dbReference type="GO" id="GO:0022857">
    <property type="term" value="F:transmembrane transporter activity"/>
    <property type="evidence" value="ECO:0007669"/>
    <property type="project" value="InterPro"/>
</dbReference>
<dbReference type="FunFam" id="2.40.30.170:FF:000010">
    <property type="entry name" value="Efflux RND transporter periplasmic adaptor subunit"/>
    <property type="match status" value="1"/>
</dbReference>
<dbReference type="Pfam" id="PF25881">
    <property type="entry name" value="HH_YBHG"/>
    <property type="match status" value="1"/>
</dbReference>
<dbReference type="NCBIfam" id="TIGR01730">
    <property type="entry name" value="RND_mfp"/>
    <property type="match status" value="1"/>
</dbReference>
<keyword evidence="3 4" id="KW-0175">Coiled coil</keyword>
<dbReference type="PANTHER" id="PTHR32347">
    <property type="entry name" value="EFFLUX SYSTEM COMPONENT YKNX-RELATED"/>
    <property type="match status" value="1"/>
</dbReference>
<feature type="region of interest" description="Disordered" evidence="5">
    <location>
        <begin position="1"/>
        <end position="43"/>
    </location>
</feature>
<dbReference type="EMBL" id="BBPA01000036">
    <property type="protein sequence ID" value="GAL93330.1"/>
    <property type="molecule type" value="Genomic_DNA"/>
</dbReference>
<gene>
    <name evidence="9" type="ORF">N44_02017</name>
</gene>
<dbReference type="Gene3D" id="1.10.287.470">
    <property type="entry name" value="Helix hairpin bin"/>
    <property type="match status" value="2"/>
</dbReference>
<name>A0A0A1VUD3_MICAE</name>
<dbReference type="Proteomes" id="UP000030321">
    <property type="component" value="Unassembled WGS sequence"/>
</dbReference>
<evidence type="ECO:0000259" key="7">
    <source>
        <dbReference type="Pfam" id="PF25954"/>
    </source>
</evidence>
<feature type="domain" description="YbhG-like alpha-helical hairpin" evidence="6">
    <location>
        <begin position="152"/>
        <end position="294"/>
    </location>
</feature>
<evidence type="ECO:0000256" key="5">
    <source>
        <dbReference type="SAM" id="MobiDB-lite"/>
    </source>
</evidence>
<dbReference type="PANTHER" id="PTHR32347:SF27">
    <property type="entry name" value="RND EFFLUX PUMP MEMBRANE FUSION PROTEIN BARREL-SANDWICH DOMAIN-CONTAINING PROTEIN"/>
    <property type="match status" value="1"/>
</dbReference>
<protein>
    <submittedName>
        <fullName evidence="9">Probable RND efflux membrane fusion protein</fullName>
    </submittedName>
</protein>
<accession>A0A0A1VUD3</accession>
<evidence type="ECO:0000259" key="6">
    <source>
        <dbReference type="Pfam" id="PF25881"/>
    </source>
</evidence>
<dbReference type="InterPro" id="IPR058792">
    <property type="entry name" value="Beta-barrel_RND_2"/>
</dbReference>
<evidence type="ECO:0000259" key="8">
    <source>
        <dbReference type="Pfam" id="PF25989"/>
    </source>
</evidence>
<comment type="similarity">
    <text evidence="2">Belongs to the membrane fusion protein (MFP) (TC 8.A.1) family.</text>
</comment>
<evidence type="ECO:0000256" key="4">
    <source>
        <dbReference type="SAM" id="Coils"/>
    </source>
</evidence>
<feature type="compositionally biased region" description="Polar residues" evidence="5">
    <location>
        <begin position="73"/>
        <end position="83"/>
    </location>
</feature>
<evidence type="ECO:0000256" key="2">
    <source>
        <dbReference type="ARBA" id="ARBA00009477"/>
    </source>
</evidence>
<evidence type="ECO:0000256" key="3">
    <source>
        <dbReference type="ARBA" id="ARBA00023054"/>
    </source>
</evidence>
<dbReference type="InterPro" id="IPR059052">
    <property type="entry name" value="HH_YbhG-like"/>
</dbReference>
<dbReference type="InterPro" id="IPR050465">
    <property type="entry name" value="UPF0194_transport"/>
</dbReference>
<comment type="subcellular location">
    <subcellularLocation>
        <location evidence="1">Cell envelope</location>
    </subcellularLocation>
</comment>
<dbReference type="AlphaFoldDB" id="A0A0A1VUD3"/>
<sequence length="486" mass="52681">MRPDTLENNQHSADNSLVPEEIAFKPEIEPEEPEYSPKPTKTNSWLSGGRGLFIGVGLGVLLTLGATRFANRPQTAQNPNTQPVAAKNEAPAQTVTTTRVEFTPVARTLKATGSVAADELIPILSQATGLQIKEIFVDEGDRVSQGQILARLDDTVLQAQLTQAQANVAQSRARLAELQAGSRKEEIARAKQTIQRIKAEISQAQSDWDLAKKRVQRNQSLEAEGAIARDRLDEVLNEERKQAAIVQQTQSRLGEAEQQLAQLQAGNRPEVIAQATAQLAEAQSRLAIVKAQLNETRLISPVSGKIAERNARIGDTTNGQNALFKIIENGRLELRLRVPENQLPLIRVGAPVTITSDANSSLKLSGQVREINPIVDEASRQATVKVDLTDNTELKPGMFLRGAIVTNTSNSLTVPMTAVLPQKDNQALVYLVEPDNTVTAKTVQLGQIMPNNRVEILTGLQAGDRIVVKGAAYLGDGDKITAISDQ</sequence>
<dbReference type="SUPFAM" id="SSF111369">
    <property type="entry name" value="HlyD-like secretion proteins"/>
    <property type="match status" value="2"/>
</dbReference>
<feature type="compositionally biased region" description="Polar residues" evidence="5">
    <location>
        <begin position="1"/>
        <end position="15"/>
    </location>
</feature>
<dbReference type="InterPro" id="IPR006143">
    <property type="entry name" value="RND_pump_MFP"/>
</dbReference>
<dbReference type="Pfam" id="PF25989">
    <property type="entry name" value="YknX_C"/>
    <property type="match status" value="1"/>
</dbReference>
<feature type="region of interest" description="Disordered" evidence="5">
    <location>
        <begin position="73"/>
        <end position="96"/>
    </location>
</feature>
<dbReference type="Gene3D" id="2.40.30.170">
    <property type="match status" value="1"/>
</dbReference>
<dbReference type="Pfam" id="PF25954">
    <property type="entry name" value="Beta-barrel_RND_2"/>
    <property type="match status" value="1"/>
</dbReference>
<dbReference type="GO" id="GO:0016020">
    <property type="term" value="C:membrane"/>
    <property type="evidence" value="ECO:0007669"/>
    <property type="project" value="InterPro"/>
</dbReference>
<dbReference type="Gene3D" id="2.40.420.20">
    <property type="match status" value="1"/>
</dbReference>
<feature type="coiled-coil region" evidence="4">
    <location>
        <begin position="161"/>
        <end position="292"/>
    </location>
</feature>
<dbReference type="GO" id="GO:0030313">
    <property type="term" value="C:cell envelope"/>
    <property type="evidence" value="ECO:0007669"/>
    <property type="project" value="UniProtKB-SubCell"/>
</dbReference>
<feature type="domain" description="YknX-like C-terminal permuted SH3-like" evidence="8">
    <location>
        <begin position="412"/>
        <end position="481"/>
    </location>
</feature>
<comment type="caution">
    <text evidence="9">The sequence shown here is derived from an EMBL/GenBank/DDBJ whole genome shotgun (WGS) entry which is preliminary data.</text>
</comment>
<feature type="domain" description="CusB-like beta-barrel" evidence="7">
    <location>
        <begin position="335"/>
        <end position="404"/>
    </location>
</feature>